<evidence type="ECO:0000313" key="1">
    <source>
        <dbReference type="Proteomes" id="UP000038045"/>
    </source>
</evidence>
<name>A0A0N4ZSG1_PARTI</name>
<accession>A0A0N4ZSG1</accession>
<evidence type="ECO:0000313" key="2">
    <source>
        <dbReference type="WBParaSite" id="PTRK_0001144100.1"/>
    </source>
</evidence>
<dbReference type="AlphaFoldDB" id="A0A0N4ZSG1"/>
<dbReference type="Proteomes" id="UP000038045">
    <property type="component" value="Unplaced"/>
</dbReference>
<dbReference type="WBParaSite" id="PTRK_0001144100.1">
    <property type="protein sequence ID" value="PTRK_0001144100.1"/>
    <property type="gene ID" value="PTRK_0001144100"/>
</dbReference>
<organism evidence="1 2">
    <name type="scientific">Parastrongyloides trichosuri</name>
    <name type="common">Possum-specific nematode worm</name>
    <dbReference type="NCBI Taxonomy" id="131310"/>
    <lineage>
        <taxon>Eukaryota</taxon>
        <taxon>Metazoa</taxon>
        <taxon>Ecdysozoa</taxon>
        <taxon>Nematoda</taxon>
        <taxon>Chromadorea</taxon>
        <taxon>Rhabditida</taxon>
        <taxon>Tylenchina</taxon>
        <taxon>Panagrolaimomorpha</taxon>
        <taxon>Strongyloidoidea</taxon>
        <taxon>Strongyloididae</taxon>
        <taxon>Parastrongyloides</taxon>
    </lineage>
</organism>
<proteinExistence type="predicted"/>
<keyword evidence="1" id="KW-1185">Reference proteome</keyword>
<reference evidence="2" key="1">
    <citation type="submission" date="2017-02" db="UniProtKB">
        <authorList>
            <consortium name="WormBaseParasite"/>
        </authorList>
    </citation>
    <scope>IDENTIFICATION</scope>
</reference>
<protein>
    <submittedName>
        <fullName evidence="2">Ankyrin-like protein</fullName>
    </submittedName>
</protein>
<sequence>MGSIIEKDCDKFVSTLMSTKCVILDDIRKKNALSLCYEIIDDFIPPAYLVVAMKFIFNLISEKGCVFTLARHTAECTVDDIDDCLTRPQYMYWISWIIKRIVKDHLVSYWEIIELYKISLALKLNNCIVEIKKNFIEEICEYEELINNNPVPVNDDTSVMYYFKPKPWGSS</sequence>